<evidence type="ECO:0000256" key="6">
    <source>
        <dbReference type="ARBA" id="ARBA00023175"/>
    </source>
</evidence>
<dbReference type="GO" id="GO:0007019">
    <property type="term" value="P:microtubule depolymerization"/>
    <property type="evidence" value="ECO:0007669"/>
    <property type="project" value="TreeGrafter"/>
</dbReference>
<evidence type="ECO:0000256" key="10">
    <source>
        <dbReference type="RuleBase" id="RU000394"/>
    </source>
</evidence>
<keyword evidence="6 9" id="KW-0505">Motor protein</keyword>
<proteinExistence type="inferred from homology"/>
<gene>
    <name evidence="14" type="ORF">MSP1404_LOCUS182</name>
</gene>
<comment type="subcellular location">
    <subcellularLocation>
        <location evidence="1">Cytoplasm</location>
        <location evidence="1">Cytoskeleton</location>
    </subcellularLocation>
</comment>
<evidence type="ECO:0000256" key="4">
    <source>
        <dbReference type="ARBA" id="ARBA00022741"/>
    </source>
</evidence>
<keyword evidence="4 9" id="KW-0547">Nucleotide-binding</keyword>
<dbReference type="GO" id="GO:0003777">
    <property type="term" value="F:microtubule motor activity"/>
    <property type="evidence" value="ECO:0007669"/>
    <property type="project" value="InterPro"/>
</dbReference>
<dbReference type="FunFam" id="3.40.850.10:FF:000012">
    <property type="entry name" value="Kinesin-like protein"/>
    <property type="match status" value="1"/>
</dbReference>
<name>A0A7S0KC16_MICPS</name>
<dbReference type="InterPro" id="IPR036961">
    <property type="entry name" value="Kinesin_motor_dom_sf"/>
</dbReference>
<evidence type="ECO:0000259" key="13">
    <source>
        <dbReference type="PROSITE" id="PS50067"/>
    </source>
</evidence>
<feature type="region of interest" description="Disordered" evidence="12">
    <location>
        <begin position="435"/>
        <end position="490"/>
    </location>
</feature>
<accession>A0A7S0KC16</accession>
<dbReference type="PRINTS" id="PR00380">
    <property type="entry name" value="KINESINHEAVY"/>
</dbReference>
<keyword evidence="11" id="KW-0175">Coiled coil</keyword>
<dbReference type="GO" id="GO:0005524">
    <property type="term" value="F:ATP binding"/>
    <property type="evidence" value="ECO:0007669"/>
    <property type="project" value="UniProtKB-UniRule"/>
</dbReference>
<dbReference type="InterPro" id="IPR001752">
    <property type="entry name" value="Kinesin_motor_dom"/>
</dbReference>
<feature type="coiled-coil region" evidence="11">
    <location>
        <begin position="16"/>
        <end position="44"/>
    </location>
</feature>
<feature type="domain" description="Kinesin motor" evidence="13">
    <location>
        <begin position="87"/>
        <end position="433"/>
    </location>
</feature>
<dbReference type="PROSITE" id="PS00411">
    <property type="entry name" value="KINESIN_MOTOR_1"/>
    <property type="match status" value="1"/>
</dbReference>
<evidence type="ECO:0000256" key="2">
    <source>
        <dbReference type="ARBA" id="ARBA00022490"/>
    </source>
</evidence>
<dbReference type="SUPFAM" id="SSF52540">
    <property type="entry name" value="P-loop containing nucleoside triphosphate hydrolases"/>
    <property type="match status" value="1"/>
</dbReference>
<evidence type="ECO:0000256" key="9">
    <source>
        <dbReference type="PROSITE-ProRule" id="PRU00283"/>
    </source>
</evidence>
<evidence type="ECO:0000256" key="12">
    <source>
        <dbReference type="SAM" id="MobiDB-lite"/>
    </source>
</evidence>
<evidence type="ECO:0000256" key="11">
    <source>
        <dbReference type="SAM" id="Coils"/>
    </source>
</evidence>
<dbReference type="AlphaFoldDB" id="A0A7S0KC16"/>
<feature type="region of interest" description="Disordered" evidence="12">
    <location>
        <begin position="61"/>
        <end position="86"/>
    </location>
</feature>
<dbReference type="GO" id="GO:0007018">
    <property type="term" value="P:microtubule-based movement"/>
    <property type="evidence" value="ECO:0007669"/>
    <property type="project" value="InterPro"/>
</dbReference>
<evidence type="ECO:0000256" key="3">
    <source>
        <dbReference type="ARBA" id="ARBA00022701"/>
    </source>
</evidence>
<keyword evidence="2" id="KW-0963">Cytoplasm</keyword>
<evidence type="ECO:0000256" key="8">
    <source>
        <dbReference type="ARBA" id="ARBA00061030"/>
    </source>
</evidence>
<organism evidence="14">
    <name type="scientific">Micromonas pusilla</name>
    <name type="common">Picoplanktonic green alga</name>
    <name type="synonym">Chromulina pusilla</name>
    <dbReference type="NCBI Taxonomy" id="38833"/>
    <lineage>
        <taxon>Eukaryota</taxon>
        <taxon>Viridiplantae</taxon>
        <taxon>Chlorophyta</taxon>
        <taxon>Mamiellophyceae</taxon>
        <taxon>Mamiellales</taxon>
        <taxon>Mamiellaceae</taxon>
        <taxon>Micromonas</taxon>
    </lineage>
</organism>
<keyword evidence="7" id="KW-0206">Cytoskeleton</keyword>
<dbReference type="PANTHER" id="PTHR47971">
    <property type="entry name" value="KINESIN-RELATED PROTEIN 6"/>
    <property type="match status" value="1"/>
</dbReference>
<keyword evidence="3 10" id="KW-0493">Microtubule</keyword>
<sequence length="612" mass="65993">MTPMKSSCAVQVELIAQRREARRLRALQEKASLQEERKQSAAQSMTLDDVRFSRMVSAERASLKAVSPSSSDDDDTDATDASTSAPRVAVMVRKRPLFERETTRGKQVDVVTALPMGRLAVHEPKTSVDCSKRVESSVFEFDDSFGEDATNDDVYVRAVAPLVRLCISGAEEGANATCFAYGQTGSGKTHTMSACYEQTARDLAAGCEENGLSMKVSFYDIYGGKCYDLLSDRAPCQALEDARGRTKIVGLREVTALDADEVLKLVERGMRCRKTSRTDGNATSSRSHAVFQVTLKSKLPGEEGVRKTPSRLALVDLAGSERGADRGKLVDQRIRREGAEINKSLLALKECIRALSVGCGVNGGKDGGALAAEPSFVGEQRVPFRGSKLTQVLRDAFIGKNSKTVLLAHVSPGHGHAEHTLNTLRYAIRLKDGSDGTSNLPVGPKPASPCSPLARGCDPTSSPSSGDGGDDEEVNYEKYSTDSREHVSHREAIDPARLREAMDAHAGAAAAAARAGEALMARHLELADVAEEERALLSDATSRASRVTKGKGDIDILEHYDYCDALDDLLERRAGMEEGLRAAIATLRRAQADEMAASADLDWVEGRLDGDR</sequence>
<dbReference type="EMBL" id="HBEV01000221">
    <property type="protein sequence ID" value="CAD8575373.1"/>
    <property type="molecule type" value="Transcribed_RNA"/>
</dbReference>
<dbReference type="GO" id="GO:0005874">
    <property type="term" value="C:microtubule"/>
    <property type="evidence" value="ECO:0007669"/>
    <property type="project" value="UniProtKB-KW"/>
</dbReference>
<dbReference type="Pfam" id="PF00225">
    <property type="entry name" value="Kinesin"/>
    <property type="match status" value="1"/>
</dbReference>
<protein>
    <recommendedName>
        <fullName evidence="10">Kinesin-like protein</fullName>
    </recommendedName>
</protein>
<dbReference type="InterPro" id="IPR027640">
    <property type="entry name" value="Kinesin-like_fam"/>
</dbReference>
<reference evidence="14" key="1">
    <citation type="submission" date="2021-01" db="EMBL/GenBank/DDBJ databases">
        <authorList>
            <person name="Corre E."/>
            <person name="Pelletier E."/>
            <person name="Niang G."/>
            <person name="Scheremetjew M."/>
            <person name="Finn R."/>
            <person name="Kale V."/>
            <person name="Holt S."/>
            <person name="Cochrane G."/>
            <person name="Meng A."/>
            <person name="Brown T."/>
            <person name="Cohen L."/>
        </authorList>
    </citation>
    <scope>NUCLEOTIDE SEQUENCE</scope>
    <source>
        <strain evidence="14">CCMP494</strain>
    </source>
</reference>
<dbReference type="GO" id="GO:1903338">
    <property type="term" value="P:regulation of cell wall organization or biogenesis"/>
    <property type="evidence" value="ECO:0007669"/>
    <property type="project" value="UniProtKB-ARBA"/>
</dbReference>
<evidence type="ECO:0000256" key="5">
    <source>
        <dbReference type="ARBA" id="ARBA00022840"/>
    </source>
</evidence>
<evidence type="ECO:0000256" key="7">
    <source>
        <dbReference type="ARBA" id="ARBA00023212"/>
    </source>
</evidence>
<keyword evidence="5 9" id="KW-0067">ATP-binding</keyword>
<dbReference type="PANTHER" id="PTHR47971:SF8">
    <property type="entry name" value="KINESIN-LIKE PROTEIN"/>
    <property type="match status" value="1"/>
</dbReference>
<dbReference type="Gene3D" id="3.40.850.10">
    <property type="entry name" value="Kinesin motor domain"/>
    <property type="match status" value="1"/>
</dbReference>
<dbReference type="PROSITE" id="PS50067">
    <property type="entry name" value="KINESIN_MOTOR_2"/>
    <property type="match status" value="1"/>
</dbReference>
<evidence type="ECO:0000256" key="1">
    <source>
        <dbReference type="ARBA" id="ARBA00004245"/>
    </source>
</evidence>
<feature type="binding site" evidence="9">
    <location>
        <begin position="182"/>
        <end position="189"/>
    </location>
    <ligand>
        <name>ATP</name>
        <dbReference type="ChEBI" id="CHEBI:30616"/>
    </ligand>
</feature>
<dbReference type="GO" id="GO:0008017">
    <property type="term" value="F:microtubule binding"/>
    <property type="evidence" value="ECO:0007669"/>
    <property type="project" value="InterPro"/>
</dbReference>
<comment type="similarity">
    <text evidence="8">Belongs to the TRAFAC class myosin-kinesin ATPase superfamily. Kinesin family. KIN-13 subfamily.</text>
</comment>
<dbReference type="InterPro" id="IPR019821">
    <property type="entry name" value="Kinesin_motor_CS"/>
</dbReference>
<dbReference type="InterPro" id="IPR027417">
    <property type="entry name" value="P-loop_NTPase"/>
</dbReference>
<evidence type="ECO:0000313" key="14">
    <source>
        <dbReference type="EMBL" id="CAD8575373.1"/>
    </source>
</evidence>
<feature type="compositionally biased region" description="Low complexity" evidence="12">
    <location>
        <begin position="456"/>
        <end position="465"/>
    </location>
</feature>
<feature type="compositionally biased region" description="Basic and acidic residues" evidence="12">
    <location>
        <begin position="475"/>
        <end position="490"/>
    </location>
</feature>
<dbReference type="SMART" id="SM00129">
    <property type="entry name" value="KISc"/>
    <property type="match status" value="1"/>
</dbReference>